<gene>
    <name evidence="9" type="ORF">MACH08_03090</name>
</gene>
<dbReference type="InterPro" id="IPR036259">
    <property type="entry name" value="MFS_trans_sf"/>
</dbReference>
<evidence type="ECO:0000256" key="3">
    <source>
        <dbReference type="ARBA" id="ARBA00022475"/>
    </source>
</evidence>
<dbReference type="Pfam" id="PF07690">
    <property type="entry name" value="MFS_1"/>
    <property type="match status" value="1"/>
</dbReference>
<evidence type="ECO:0000313" key="9">
    <source>
        <dbReference type="EMBL" id="GLO64525.1"/>
    </source>
</evidence>
<accession>A0ABQ5THD2</accession>
<feature type="transmembrane region" description="Helical" evidence="7">
    <location>
        <begin position="161"/>
        <end position="179"/>
    </location>
</feature>
<keyword evidence="6 7" id="KW-0472">Membrane</keyword>
<reference evidence="9 10" key="1">
    <citation type="submission" date="2023-02" db="EMBL/GenBank/DDBJ databases">
        <title>Oceanobacillus kimchii IFOP_LL358 isolated form Alexandrium catenella lab strain.</title>
        <authorList>
            <person name="Gajardo G."/>
            <person name="Ueki S."/>
            <person name="Maruyama F."/>
        </authorList>
    </citation>
    <scope>NUCLEOTIDE SEQUENCE [LARGE SCALE GENOMIC DNA]</scope>
    <source>
        <strain evidence="9 10">IFOP_LL358</strain>
    </source>
</reference>
<evidence type="ECO:0000259" key="8">
    <source>
        <dbReference type="PROSITE" id="PS50850"/>
    </source>
</evidence>
<evidence type="ECO:0000256" key="7">
    <source>
        <dbReference type="SAM" id="Phobius"/>
    </source>
</evidence>
<dbReference type="Gene3D" id="1.20.1250.20">
    <property type="entry name" value="MFS general substrate transporter like domains"/>
    <property type="match status" value="1"/>
</dbReference>
<evidence type="ECO:0000256" key="6">
    <source>
        <dbReference type="ARBA" id="ARBA00023136"/>
    </source>
</evidence>
<comment type="caution">
    <text evidence="9">The sequence shown here is derived from an EMBL/GenBank/DDBJ whole genome shotgun (WGS) entry which is preliminary data.</text>
</comment>
<sequence length="399" mass="43920">MFNWKYPLLLLSGIGISNIGGWVYLIALNLIILNETGSPFAVAILYILIPLATICSNFWSGSMIDRVNTRKLMISLDLFRGVCIALIPLIPSLPLVYVVAFIINMATSIFEPASMVYMTKLIPKKDRQRFNALRSFINSCGAMIGPVIAGGLFWLGTPPTAIYVNALAMFCSAVIIFFLPNVTTYKAKNQDFNFNIIRMDIKVVLDYSKKHLLVAKIYLFFCGTTIFMAAIDSLEASFAKGVLLISDTSYGFLLSLFGVGIIAGSIMNTICASRFKINYLIAFGTIFTALGYVVFYSSQGFVTAVFGVVIIGFSVTFANTGYLTFYQNHVPVTIMGRFGSVFNIIEAIFIIGLTILVGFFADIIAIRSIGLVSSICFFVLGIMVMVSVSKSNRNNFFNM</sequence>
<name>A0ABQ5THD2_9BACI</name>
<feature type="transmembrane region" description="Helical" evidence="7">
    <location>
        <begin position="212"/>
        <end position="231"/>
    </location>
</feature>
<evidence type="ECO:0000256" key="4">
    <source>
        <dbReference type="ARBA" id="ARBA00022692"/>
    </source>
</evidence>
<keyword evidence="2" id="KW-0813">Transport</keyword>
<dbReference type="EMBL" id="BSKO01000001">
    <property type="protein sequence ID" value="GLO64525.1"/>
    <property type="molecule type" value="Genomic_DNA"/>
</dbReference>
<dbReference type="InterPro" id="IPR011701">
    <property type="entry name" value="MFS"/>
</dbReference>
<organism evidence="9 10">
    <name type="scientific">Oceanobacillus kimchii</name>
    <dbReference type="NCBI Taxonomy" id="746691"/>
    <lineage>
        <taxon>Bacteria</taxon>
        <taxon>Bacillati</taxon>
        <taxon>Bacillota</taxon>
        <taxon>Bacilli</taxon>
        <taxon>Bacillales</taxon>
        <taxon>Bacillaceae</taxon>
        <taxon>Oceanobacillus</taxon>
    </lineage>
</organism>
<dbReference type="PANTHER" id="PTHR43266:SF2">
    <property type="entry name" value="MAJOR FACILITATOR SUPERFAMILY (MFS) PROFILE DOMAIN-CONTAINING PROTEIN"/>
    <property type="match status" value="1"/>
</dbReference>
<dbReference type="PANTHER" id="PTHR43266">
    <property type="entry name" value="MACROLIDE-EFFLUX PROTEIN"/>
    <property type="match status" value="1"/>
</dbReference>
<evidence type="ECO:0000256" key="1">
    <source>
        <dbReference type="ARBA" id="ARBA00004651"/>
    </source>
</evidence>
<protein>
    <submittedName>
        <fullName evidence="9">MFS transporter</fullName>
    </submittedName>
</protein>
<dbReference type="SUPFAM" id="SSF103473">
    <property type="entry name" value="MFS general substrate transporter"/>
    <property type="match status" value="1"/>
</dbReference>
<keyword evidence="4 7" id="KW-0812">Transmembrane</keyword>
<feature type="transmembrane region" description="Helical" evidence="7">
    <location>
        <begin position="338"/>
        <end position="360"/>
    </location>
</feature>
<feature type="transmembrane region" description="Helical" evidence="7">
    <location>
        <begin position="39"/>
        <end position="60"/>
    </location>
</feature>
<dbReference type="CDD" id="cd06173">
    <property type="entry name" value="MFS_MefA_like"/>
    <property type="match status" value="1"/>
</dbReference>
<keyword evidence="10" id="KW-1185">Reference proteome</keyword>
<feature type="transmembrane region" description="Helical" evidence="7">
    <location>
        <begin position="7"/>
        <end position="33"/>
    </location>
</feature>
<feature type="transmembrane region" description="Helical" evidence="7">
    <location>
        <begin position="366"/>
        <end position="389"/>
    </location>
</feature>
<evidence type="ECO:0000256" key="5">
    <source>
        <dbReference type="ARBA" id="ARBA00022989"/>
    </source>
</evidence>
<dbReference type="PROSITE" id="PS50850">
    <property type="entry name" value="MFS"/>
    <property type="match status" value="1"/>
</dbReference>
<proteinExistence type="predicted"/>
<feature type="transmembrane region" description="Helical" evidence="7">
    <location>
        <begin position="136"/>
        <end position="155"/>
    </location>
</feature>
<dbReference type="Proteomes" id="UP001275436">
    <property type="component" value="Unassembled WGS sequence"/>
</dbReference>
<feature type="transmembrane region" description="Helical" evidence="7">
    <location>
        <begin position="251"/>
        <end position="270"/>
    </location>
</feature>
<keyword evidence="3" id="KW-1003">Cell membrane</keyword>
<dbReference type="InterPro" id="IPR020846">
    <property type="entry name" value="MFS_dom"/>
</dbReference>
<keyword evidence="5 7" id="KW-1133">Transmembrane helix</keyword>
<dbReference type="RefSeq" id="WP_317957602.1">
    <property type="nucleotide sequence ID" value="NZ_BSKO01000001.1"/>
</dbReference>
<evidence type="ECO:0000256" key="2">
    <source>
        <dbReference type="ARBA" id="ARBA00022448"/>
    </source>
</evidence>
<feature type="transmembrane region" description="Helical" evidence="7">
    <location>
        <begin position="301"/>
        <end position="326"/>
    </location>
</feature>
<evidence type="ECO:0000313" key="10">
    <source>
        <dbReference type="Proteomes" id="UP001275436"/>
    </source>
</evidence>
<feature type="transmembrane region" description="Helical" evidence="7">
    <location>
        <begin position="277"/>
        <end position="295"/>
    </location>
</feature>
<comment type="subcellular location">
    <subcellularLocation>
        <location evidence="1">Cell membrane</location>
        <topology evidence="1">Multi-pass membrane protein</topology>
    </subcellularLocation>
</comment>
<feature type="domain" description="Major facilitator superfamily (MFS) profile" evidence="8">
    <location>
        <begin position="1"/>
        <end position="393"/>
    </location>
</feature>